<dbReference type="AlphaFoldDB" id="A0A0G0PPW4"/>
<accession>A0A0G0PPW4</accession>
<sequence>MIWYPVPWNDQVFRSQLVVDKICINAEVHFAKKKWVGEWHSICPEVGRYRILKNSKENIISKIETEIAHFFDEYILFVEEVKRYVLRTEEISIIYPLVYDQLPKFKFHKK</sequence>
<evidence type="ECO:0000313" key="1">
    <source>
        <dbReference type="EMBL" id="KKR00205.1"/>
    </source>
</evidence>
<dbReference type="Proteomes" id="UP000033881">
    <property type="component" value="Unassembled WGS sequence"/>
</dbReference>
<name>A0A0G0PPW4_9BACT</name>
<evidence type="ECO:0000313" key="2">
    <source>
        <dbReference type="Proteomes" id="UP000033881"/>
    </source>
</evidence>
<dbReference type="EMBL" id="LBWB01000015">
    <property type="protein sequence ID" value="KKR00205.1"/>
    <property type="molecule type" value="Genomic_DNA"/>
</dbReference>
<reference evidence="1 2" key="1">
    <citation type="journal article" date="2015" name="Nature">
        <title>rRNA introns, odd ribosomes, and small enigmatic genomes across a large radiation of phyla.</title>
        <authorList>
            <person name="Brown C.T."/>
            <person name="Hug L.A."/>
            <person name="Thomas B.C."/>
            <person name="Sharon I."/>
            <person name="Castelle C.J."/>
            <person name="Singh A."/>
            <person name="Wilkins M.J."/>
            <person name="Williams K.H."/>
            <person name="Banfield J.F."/>
        </authorList>
    </citation>
    <scope>NUCLEOTIDE SEQUENCE [LARGE SCALE GENOMIC DNA]</scope>
</reference>
<gene>
    <name evidence="1" type="ORF">UT24_C0015G0013</name>
</gene>
<organism evidence="1 2">
    <name type="scientific">Candidatus Woesebacteria bacterium GW2011_GWB1_39_12</name>
    <dbReference type="NCBI Taxonomy" id="1618574"/>
    <lineage>
        <taxon>Bacteria</taxon>
        <taxon>Candidatus Woeseibacteriota</taxon>
    </lineage>
</organism>
<protein>
    <submittedName>
        <fullName evidence="1">Uncharacterized protein</fullName>
    </submittedName>
</protein>
<comment type="caution">
    <text evidence="1">The sequence shown here is derived from an EMBL/GenBank/DDBJ whole genome shotgun (WGS) entry which is preliminary data.</text>
</comment>
<proteinExistence type="predicted"/>
<dbReference type="STRING" id="1618574.UT24_C0015G0013"/>